<accession>A0A0K2TT78</accession>
<name>A0A0K2TT78_LEPSM</name>
<dbReference type="AlphaFoldDB" id="A0A0K2TT78"/>
<reference evidence="1" key="1">
    <citation type="submission" date="2014-05" db="EMBL/GenBank/DDBJ databases">
        <authorList>
            <person name="Chronopoulou M."/>
        </authorList>
    </citation>
    <scope>NUCLEOTIDE SEQUENCE</scope>
    <source>
        <tissue evidence="1">Whole organism</tissue>
    </source>
</reference>
<sequence length="26" mass="2908">MDLLGHHFVEQLISRFGPGELATKIV</sequence>
<organism evidence="1">
    <name type="scientific">Lepeophtheirus salmonis</name>
    <name type="common">Salmon louse</name>
    <name type="synonym">Caligus salmonis</name>
    <dbReference type="NCBI Taxonomy" id="72036"/>
    <lineage>
        <taxon>Eukaryota</taxon>
        <taxon>Metazoa</taxon>
        <taxon>Ecdysozoa</taxon>
        <taxon>Arthropoda</taxon>
        <taxon>Crustacea</taxon>
        <taxon>Multicrustacea</taxon>
        <taxon>Hexanauplia</taxon>
        <taxon>Copepoda</taxon>
        <taxon>Siphonostomatoida</taxon>
        <taxon>Caligidae</taxon>
        <taxon>Lepeophtheirus</taxon>
    </lineage>
</organism>
<proteinExistence type="predicted"/>
<protein>
    <submittedName>
        <fullName evidence="1">Putative LOC101238983 [Hydra vulgaris]</fullName>
    </submittedName>
</protein>
<evidence type="ECO:0000313" key="1">
    <source>
        <dbReference type="EMBL" id="CDW29254.1"/>
    </source>
</evidence>
<dbReference type="EMBL" id="HACA01011893">
    <property type="protein sequence ID" value="CDW29254.1"/>
    <property type="molecule type" value="Transcribed_RNA"/>
</dbReference>